<dbReference type="InterPro" id="IPR051053">
    <property type="entry name" value="ECH/Chromodomain_protein"/>
</dbReference>
<comment type="similarity">
    <text evidence="1">Belongs to the enoyl-CoA hydratase/isomerase family.</text>
</comment>
<evidence type="ECO:0000256" key="2">
    <source>
        <dbReference type="SAM" id="MobiDB-lite"/>
    </source>
</evidence>
<dbReference type="SUPFAM" id="SSF52096">
    <property type="entry name" value="ClpP/crotonase"/>
    <property type="match status" value="1"/>
</dbReference>
<name>A0A5B2WQ10_9PSEU</name>
<comment type="caution">
    <text evidence="3">The sequence shown here is derived from an EMBL/GenBank/DDBJ whole genome shotgun (WGS) entry which is preliminary data.</text>
</comment>
<organism evidence="3 4">
    <name type="scientific">Solihabitans fulvus</name>
    <dbReference type="NCBI Taxonomy" id="1892852"/>
    <lineage>
        <taxon>Bacteria</taxon>
        <taxon>Bacillati</taxon>
        <taxon>Actinomycetota</taxon>
        <taxon>Actinomycetes</taxon>
        <taxon>Pseudonocardiales</taxon>
        <taxon>Pseudonocardiaceae</taxon>
        <taxon>Solihabitans</taxon>
    </lineage>
</organism>
<dbReference type="Gene3D" id="3.90.226.10">
    <property type="entry name" value="2-enoyl-CoA Hydratase, Chain A, domain 1"/>
    <property type="match status" value="1"/>
</dbReference>
<dbReference type="EMBL" id="VUOB01000074">
    <property type="protein sequence ID" value="KAA2252616.1"/>
    <property type="molecule type" value="Genomic_DNA"/>
</dbReference>
<dbReference type="InterPro" id="IPR001753">
    <property type="entry name" value="Enoyl-CoA_hydra/iso"/>
</dbReference>
<sequence>MIVETVRYEVGSGVATITLNRPDRLNAVTPEMGGAVNEALRRAELDPDVRAVVLTGAGRGFCAGADLALFEDDAAALRDATSAEGLRPELALRSHKPVIAAVNGPAAGVGFALMLHCDLRFVAERASLTTSFARLGLVAEYGMGWLLPRIVGVSAAMDLLLSGRRISGTEAVEIGLAQRALPAEEVLPAAWAYAAGLARECSPRSLAAIKAQVYRGLDDSFPKALDESRELMVQSLRSPDLPEGAAAFAEGRPPRFAPLDTPE</sequence>
<dbReference type="Pfam" id="PF00378">
    <property type="entry name" value="ECH_1"/>
    <property type="match status" value="1"/>
</dbReference>
<dbReference type="Proteomes" id="UP000323454">
    <property type="component" value="Unassembled WGS sequence"/>
</dbReference>
<proteinExistence type="inferred from homology"/>
<accession>A0A5B2WQ10</accession>
<protein>
    <submittedName>
        <fullName evidence="3">Enoyl-CoA hydratase</fullName>
    </submittedName>
</protein>
<dbReference type="PANTHER" id="PTHR43684:SF4">
    <property type="entry name" value="ENOYL-COA HYDRATASE_ISOMERASE FAMILY PROTEIN (AFU_ORTHOLOGUE AFUA_1G01890)"/>
    <property type="match status" value="1"/>
</dbReference>
<dbReference type="GO" id="GO:0003824">
    <property type="term" value="F:catalytic activity"/>
    <property type="evidence" value="ECO:0007669"/>
    <property type="project" value="UniProtKB-ARBA"/>
</dbReference>
<dbReference type="InterPro" id="IPR029045">
    <property type="entry name" value="ClpP/crotonase-like_dom_sf"/>
</dbReference>
<gene>
    <name evidence="3" type="ORF">F0L68_35425</name>
</gene>
<reference evidence="3 4" key="2">
    <citation type="submission" date="2019-09" db="EMBL/GenBank/DDBJ databases">
        <authorList>
            <person name="Jin C."/>
        </authorList>
    </citation>
    <scope>NUCLEOTIDE SEQUENCE [LARGE SCALE GENOMIC DNA]</scope>
    <source>
        <strain evidence="3 4">AN110305</strain>
    </source>
</reference>
<dbReference type="CDD" id="cd06558">
    <property type="entry name" value="crotonase-like"/>
    <property type="match status" value="1"/>
</dbReference>
<keyword evidence="4" id="KW-1185">Reference proteome</keyword>
<dbReference type="PANTHER" id="PTHR43684">
    <property type="match status" value="1"/>
</dbReference>
<dbReference type="AlphaFoldDB" id="A0A5B2WQ10"/>
<reference evidence="3 4" key="1">
    <citation type="submission" date="2019-09" db="EMBL/GenBank/DDBJ databases">
        <title>Goodfellowia gen. nov., a new genus of the Pseudonocardineae related to Actinoalloteichus, containing Goodfellowia coeruleoviolacea gen. nov., comb. nov. gen. nov., comb. nov.</title>
        <authorList>
            <person name="Labeda D."/>
        </authorList>
    </citation>
    <scope>NUCLEOTIDE SEQUENCE [LARGE SCALE GENOMIC DNA]</scope>
    <source>
        <strain evidence="3 4">AN110305</strain>
    </source>
</reference>
<feature type="region of interest" description="Disordered" evidence="2">
    <location>
        <begin position="243"/>
        <end position="263"/>
    </location>
</feature>
<evidence type="ECO:0000313" key="4">
    <source>
        <dbReference type="Proteomes" id="UP000323454"/>
    </source>
</evidence>
<evidence type="ECO:0000313" key="3">
    <source>
        <dbReference type="EMBL" id="KAA2252616.1"/>
    </source>
</evidence>
<dbReference type="OrthoDB" id="9777711at2"/>
<evidence type="ECO:0000256" key="1">
    <source>
        <dbReference type="ARBA" id="ARBA00005254"/>
    </source>
</evidence>